<evidence type="ECO:0000256" key="1">
    <source>
        <dbReference type="SAM" id="MobiDB-lite"/>
    </source>
</evidence>
<dbReference type="Proteomes" id="UP000029055">
    <property type="component" value="Unassembled WGS sequence"/>
</dbReference>
<dbReference type="EMBL" id="JGZR01000010">
    <property type="protein sequence ID" value="KFJ01369.1"/>
    <property type="molecule type" value="Genomic_DNA"/>
</dbReference>
<gene>
    <name evidence="2" type="ORF">BISU_1930</name>
</gene>
<proteinExistence type="predicted"/>
<reference evidence="2 3" key="1">
    <citation type="submission" date="2014-03" db="EMBL/GenBank/DDBJ databases">
        <title>Genomics of Bifidobacteria.</title>
        <authorList>
            <person name="Ventura M."/>
            <person name="Milani C."/>
            <person name="Lugli G.A."/>
        </authorList>
    </citation>
    <scope>NUCLEOTIDE SEQUENCE [LARGE SCALE GENOMIC DNA]</scope>
    <source>
        <strain evidence="2 3">LMG 11597</strain>
    </source>
</reference>
<sequence length="131" mass="15108">MTEQNRSHDKREKFLNVMRRKARAERARRMEQRDGRLDAWDVELLSFNEELHAMWALTRELMDDYGMAREQLVERASLVRLSRQTQTLLFAQSDPATRLDYLSLGKEAGGEEHGSESSPSGDAPGFNQPVQ</sequence>
<keyword evidence="3" id="KW-1185">Reference proteome</keyword>
<dbReference type="STRING" id="77635.BISU_1930"/>
<dbReference type="RefSeq" id="WP_024464613.1">
    <property type="nucleotide sequence ID" value="NZ_CP062939.1"/>
</dbReference>
<name>A0A087E0R8_9BIFI</name>
<dbReference type="AlphaFoldDB" id="A0A087E0R8"/>
<evidence type="ECO:0000313" key="3">
    <source>
        <dbReference type="Proteomes" id="UP000029055"/>
    </source>
</evidence>
<organism evidence="2 3">
    <name type="scientific">Bifidobacterium subtile</name>
    <dbReference type="NCBI Taxonomy" id="77635"/>
    <lineage>
        <taxon>Bacteria</taxon>
        <taxon>Bacillati</taxon>
        <taxon>Actinomycetota</taxon>
        <taxon>Actinomycetes</taxon>
        <taxon>Bifidobacteriales</taxon>
        <taxon>Bifidobacteriaceae</taxon>
        <taxon>Bifidobacterium</taxon>
    </lineage>
</organism>
<accession>A0A087E0R8</accession>
<comment type="caution">
    <text evidence="2">The sequence shown here is derived from an EMBL/GenBank/DDBJ whole genome shotgun (WGS) entry which is preliminary data.</text>
</comment>
<evidence type="ECO:0000313" key="2">
    <source>
        <dbReference type="EMBL" id="KFJ01369.1"/>
    </source>
</evidence>
<protein>
    <submittedName>
        <fullName evidence="2">Uncharacterized protein</fullName>
    </submittedName>
</protein>
<feature type="region of interest" description="Disordered" evidence="1">
    <location>
        <begin position="102"/>
        <end position="131"/>
    </location>
</feature>